<dbReference type="Proteomes" id="UP000789396">
    <property type="component" value="Unassembled WGS sequence"/>
</dbReference>
<proteinExistence type="predicted"/>
<accession>A0A9N9JP67</accession>
<sequence>IQVKSTCPYFTSNTKDPSQVYLPVFHFQQLSNEEKQRLFQ</sequence>
<reference evidence="1" key="1">
    <citation type="submission" date="2021-06" db="EMBL/GenBank/DDBJ databases">
        <authorList>
            <person name="Kallberg Y."/>
            <person name="Tangrot J."/>
            <person name="Rosling A."/>
        </authorList>
    </citation>
    <scope>NUCLEOTIDE SEQUENCE</scope>
    <source>
        <strain evidence="1">IN212</strain>
    </source>
</reference>
<keyword evidence="2" id="KW-1185">Reference proteome</keyword>
<dbReference type="EMBL" id="CAJVPZ010061270">
    <property type="protein sequence ID" value="CAG8790977.1"/>
    <property type="molecule type" value="Genomic_DNA"/>
</dbReference>
<name>A0A9N9JP67_9GLOM</name>
<comment type="caution">
    <text evidence="1">The sequence shown here is derived from an EMBL/GenBank/DDBJ whole genome shotgun (WGS) entry which is preliminary data.</text>
</comment>
<feature type="non-terminal residue" evidence="1">
    <location>
        <position position="40"/>
    </location>
</feature>
<dbReference type="AlphaFoldDB" id="A0A9N9JP67"/>
<evidence type="ECO:0000313" key="2">
    <source>
        <dbReference type="Proteomes" id="UP000789396"/>
    </source>
</evidence>
<protein>
    <submittedName>
        <fullName evidence="1">10058_t:CDS:1</fullName>
    </submittedName>
</protein>
<evidence type="ECO:0000313" key="1">
    <source>
        <dbReference type="EMBL" id="CAG8790977.1"/>
    </source>
</evidence>
<organism evidence="1 2">
    <name type="scientific">Racocetra fulgida</name>
    <dbReference type="NCBI Taxonomy" id="60492"/>
    <lineage>
        <taxon>Eukaryota</taxon>
        <taxon>Fungi</taxon>
        <taxon>Fungi incertae sedis</taxon>
        <taxon>Mucoromycota</taxon>
        <taxon>Glomeromycotina</taxon>
        <taxon>Glomeromycetes</taxon>
        <taxon>Diversisporales</taxon>
        <taxon>Gigasporaceae</taxon>
        <taxon>Racocetra</taxon>
    </lineage>
</organism>
<feature type="non-terminal residue" evidence="1">
    <location>
        <position position="1"/>
    </location>
</feature>
<gene>
    <name evidence="1" type="ORF">RFULGI_LOCUS16746</name>
</gene>